<evidence type="ECO:0000313" key="3">
    <source>
        <dbReference type="EMBL" id="MCY1722922.1"/>
    </source>
</evidence>
<dbReference type="Pfam" id="PF18962">
    <property type="entry name" value="Por_Secre_tail"/>
    <property type="match status" value="1"/>
</dbReference>
<dbReference type="Proteomes" id="UP001145087">
    <property type="component" value="Unassembled WGS sequence"/>
</dbReference>
<feature type="domain" description="Secretion system C-terminal sorting" evidence="2">
    <location>
        <begin position="328"/>
        <end position="401"/>
    </location>
</feature>
<evidence type="ECO:0000259" key="1">
    <source>
        <dbReference type="Pfam" id="PF17803"/>
    </source>
</evidence>
<gene>
    <name evidence="3" type="ORF">OU798_21425</name>
</gene>
<comment type="caution">
    <text evidence="3">The sequence shown here is derived from an EMBL/GenBank/DDBJ whole genome shotgun (WGS) entry which is preliminary data.</text>
</comment>
<dbReference type="GO" id="GO:0005509">
    <property type="term" value="F:calcium ion binding"/>
    <property type="evidence" value="ECO:0007669"/>
    <property type="project" value="InterPro"/>
</dbReference>
<dbReference type="InterPro" id="IPR028974">
    <property type="entry name" value="TSP_type-3_rpt"/>
</dbReference>
<reference evidence="3" key="1">
    <citation type="submission" date="2022-11" db="EMBL/GenBank/DDBJ databases">
        <title>Marilongibacter aestuarii gen. nov., sp. nov., isolated from tidal flat sediment.</title>
        <authorList>
            <person name="Jiayan W."/>
        </authorList>
    </citation>
    <scope>NUCLEOTIDE SEQUENCE</scope>
    <source>
        <strain evidence="3">Z1-6</strain>
    </source>
</reference>
<accession>A0A9X3J8C6</accession>
<dbReference type="AlphaFoldDB" id="A0A9X3J8C6"/>
<keyword evidence="4" id="KW-1185">Reference proteome</keyword>
<dbReference type="Pfam" id="PF17803">
    <property type="entry name" value="Cadherin_4"/>
    <property type="match status" value="1"/>
</dbReference>
<organism evidence="3 4">
    <name type="scientific">Draconibacterium aestuarii</name>
    <dbReference type="NCBI Taxonomy" id="2998507"/>
    <lineage>
        <taxon>Bacteria</taxon>
        <taxon>Pseudomonadati</taxon>
        <taxon>Bacteroidota</taxon>
        <taxon>Bacteroidia</taxon>
        <taxon>Marinilabiliales</taxon>
        <taxon>Prolixibacteraceae</taxon>
        <taxon>Draconibacterium</taxon>
    </lineage>
</organism>
<protein>
    <submittedName>
        <fullName evidence="3">T9SS type A sorting domain-containing protein</fullName>
    </submittedName>
</protein>
<dbReference type="SUPFAM" id="SSF103647">
    <property type="entry name" value="TSP type-3 repeat"/>
    <property type="match status" value="1"/>
</dbReference>
<dbReference type="EMBL" id="JAPOHD010000065">
    <property type="protein sequence ID" value="MCY1722922.1"/>
    <property type="molecule type" value="Genomic_DNA"/>
</dbReference>
<sequence length="403" mass="45063">MNKIASIGFVQTLTLVFLYCNAIAGYPVYEFNPDTKIQCISEPFNIPPIARNDTFIHANDCNPIVAGNILANDFDPNGDELLIYFAVTPQIGKFSITPDGNFTLELPDKFEGEIDFQYYITEQTDSEFKDVASVIIKVLPDRDCDQIPDDIDIDNDNDGLTDLAEGGGFLDSDNDMIADCYDIDSDNDGITDNIEWQSEFFYVAPFNEDVNKNGMDDAYDTLISGIYYSPEDTNQDGVPDMLDPDSDDDGISDIIEAFDLNHDGIAEMDRHHSDQDGDGLDDAFDTVDCWLKGYNATGSKSPLPDSNRNGIRDWRDFSNKVLTPVHFIYPNPVKSKFKIILPQIKMNTTVNLDIYTLKGKLISRENINNPLDFIDVSALKSGVYLVKVTYEGSSLNQKLIITD</sequence>
<evidence type="ECO:0000259" key="2">
    <source>
        <dbReference type="Pfam" id="PF18962"/>
    </source>
</evidence>
<feature type="domain" description="RapA2 cadherin-like" evidence="1">
    <location>
        <begin position="43"/>
        <end position="103"/>
    </location>
</feature>
<dbReference type="InterPro" id="IPR040853">
    <property type="entry name" value="RapA2_cadherin-like"/>
</dbReference>
<name>A0A9X3J8C6_9BACT</name>
<proteinExistence type="predicted"/>
<dbReference type="NCBIfam" id="TIGR04183">
    <property type="entry name" value="Por_Secre_tail"/>
    <property type="match status" value="1"/>
</dbReference>
<evidence type="ECO:0000313" key="4">
    <source>
        <dbReference type="Proteomes" id="UP001145087"/>
    </source>
</evidence>
<dbReference type="InterPro" id="IPR026444">
    <property type="entry name" value="Secre_tail"/>
</dbReference>
<dbReference type="RefSeq" id="WP_343335247.1">
    <property type="nucleotide sequence ID" value="NZ_JAPOHD010000065.1"/>
</dbReference>